<dbReference type="Gene3D" id="3.60.15.10">
    <property type="entry name" value="Ribonuclease Z/Hydroxyacylglutathione hydrolase-like"/>
    <property type="match status" value="1"/>
</dbReference>
<feature type="compositionally biased region" description="Basic and acidic residues" evidence="1">
    <location>
        <begin position="917"/>
        <end position="926"/>
    </location>
</feature>
<organism evidence="2 3">
    <name type="scientific">Podospora australis</name>
    <dbReference type="NCBI Taxonomy" id="1536484"/>
    <lineage>
        <taxon>Eukaryota</taxon>
        <taxon>Fungi</taxon>
        <taxon>Dikarya</taxon>
        <taxon>Ascomycota</taxon>
        <taxon>Pezizomycotina</taxon>
        <taxon>Sordariomycetes</taxon>
        <taxon>Sordariomycetidae</taxon>
        <taxon>Sordariales</taxon>
        <taxon>Podosporaceae</taxon>
        <taxon>Podospora</taxon>
    </lineage>
</organism>
<name>A0AAN6WN99_9PEZI</name>
<dbReference type="EMBL" id="MU864552">
    <property type="protein sequence ID" value="KAK4183402.1"/>
    <property type="molecule type" value="Genomic_DNA"/>
</dbReference>
<evidence type="ECO:0000313" key="2">
    <source>
        <dbReference type="EMBL" id="KAK4183402.1"/>
    </source>
</evidence>
<dbReference type="InterPro" id="IPR036866">
    <property type="entry name" value="RibonucZ/Hydroxyglut_hydro"/>
</dbReference>
<feature type="compositionally biased region" description="Acidic residues" evidence="1">
    <location>
        <begin position="904"/>
        <end position="916"/>
    </location>
</feature>
<accession>A0AAN6WN99</accession>
<evidence type="ECO:0000313" key="3">
    <source>
        <dbReference type="Proteomes" id="UP001302126"/>
    </source>
</evidence>
<proteinExistence type="predicted"/>
<feature type="region of interest" description="Disordered" evidence="1">
    <location>
        <begin position="885"/>
        <end position="926"/>
    </location>
</feature>
<comment type="caution">
    <text evidence="2">The sequence shown here is derived from an EMBL/GenBank/DDBJ whole genome shotgun (WGS) entry which is preliminary data.</text>
</comment>
<keyword evidence="3" id="KW-1185">Reference proteome</keyword>
<feature type="region of interest" description="Disordered" evidence="1">
    <location>
        <begin position="418"/>
        <end position="444"/>
    </location>
</feature>
<gene>
    <name evidence="2" type="ORF">QBC35DRAFT_114486</name>
</gene>
<reference evidence="2" key="2">
    <citation type="submission" date="2023-05" db="EMBL/GenBank/DDBJ databases">
        <authorList>
            <consortium name="Lawrence Berkeley National Laboratory"/>
            <person name="Steindorff A."/>
            <person name="Hensen N."/>
            <person name="Bonometti L."/>
            <person name="Westerberg I."/>
            <person name="Brannstrom I.O."/>
            <person name="Guillou S."/>
            <person name="Cros-Aarteil S."/>
            <person name="Calhoun S."/>
            <person name="Haridas S."/>
            <person name="Kuo A."/>
            <person name="Mondo S."/>
            <person name="Pangilinan J."/>
            <person name="Riley R."/>
            <person name="Labutti K."/>
            <person name="Andreopoulos B."/>
            <person name="Lipzen A."/>
            <person name="Chen C."/>
            <person name="Yanf M."/>
            <person name="Daum C."/>
            <person name="Ng V."/>
            <person name="Clum A."/>
            <person name="Ohm R."/>
            <person name="Martin F."/>
            <person name="Silar P."/>
            <person name="Natvig D."/>
            <person name="Lalanne C."/>
            <person name="Gautier V."/>
            <person name="Ament-Velasquez S.L."/>
            <person name="Kruys A."/>
            <person name="Hutchinson M.I."/>
            <person name="Powell A.J."/>
            <person name="Barry K."/>
            <person name="Miller A.N."/>
            <person name="Grigoriev I.V."/>
            <person name="Debuchy R."/>
            <person name="Gladieux P."/>
            <person name="Thoren M.H."/>
            <person name="Johannesson H."/>
        </authorList>
    </citation>
    <scope>NUCLEOTIDE SEQUENCE</scope>
    <source>
        <strain evidence="2">PSN309</strain>
    </source>
</reference>
<reference evidence="2" key="1">
    <citation type="journal article" date="2023" name="Mol. Phylogenet. Evol.">
        <title>Genome-scale phylogeny and comparative genomics of the fungal order Sordariales.</title>
        <authorList>
            <person name="Hensen N."/>
            <person name="Bonometti L."/>
            <person name="Westerberg I."/>
            <person name="Brannstrom I.O."/>
            <person name="Guillou S."/>
            <person name="Cros-Aarteil S."/>
            <person name="Calhoun S."/>
            <person name="Haridas S."/>
            <person name="Kuo A."/>
            <person name="Mondo S."/>
            <person name="Pangilinan J."/>
            <person name="Riley R."/>
            <person name="LaButti K."/>
            <person name="Andreopoulos B."/>
            <person name="Lipzen A."/>
            <person name="Chen C."/>
            <person name="Yan M."/>
            <person name="Daum C."/>
            <person name="Ng V."/>
            <person name="Clum A."/>
            <person name="Steindorff A."/>
            <person name="Ohm R.A."/>
            <person name="Martin F."/>
            <person name="Silar P."/>
            <person name="Natvig D.O."/>
            <person name="Lalanne C."/>
            <person name="Gautier V."/>
            <person name="Ament-Velasquez S.L."/>
            <person name="Kruys A."/>
            <person name="Hutchinson M.I."/>
            <person name="Powell A.J."/>
            <person name="Barry K."/>
            <person name="Miller A.N."/>
            <person name="Grigoriev I.V."/>
            <person name="Debuchy R."/>
            <person name="Gladieux P."/>
            <person name="Hiltunen Thoren M."/>
            <person name="Johannesson H."/>
        </authorList>
    </citation>
    <scope>NUCLEOTIDE SEQUENCE</scope>
    <source>
        <strain evidence="2">PSN309</strain>
    </source>
</reference>
<evidence type="ECO:0000256" key="1">
    <source>
        <dbReference type="SAM" id="MobiDB-lite"/>
    </source>
</evidence>
<evidence type="ECO:0008006" key="4">
    <source>
        <dbReference type="Google" id="ProtNLM"/>
    </source>
</evidence>
<sequence length="926" mass="105774">MDPPIDDPGHLQQNQNPIPSIPYYRVENWQIPVPIGDASAHFLIDRSRSYPDDPWQHHVVLHAFFMDGGEDPKWGGGTHTALGAIRAALKFIDGDMQYGTLWKFDAIVTTHHDRDHFLGLKQLLECEEIITRGGIQGKYRELYFTDVVTFYSGGDPSHGWRPDGLVTTCRHVVGQNCIGVDLFTKTRVFVWDGMDADTDRELGILNLSPEDLDPKQPRFAVVGANGYGAIQAGRLTPNPDKNETSILAIVYWPAENGRTSYYTGGDGNPRVLSAGVVAWMNRLNRRTTDPSIPVAMVKLDHHGSYKESLGGVSGMHESSLMLMHPHNILVTPGFTHGHPNWVVLEYVREYFTERERANLERGRLVTTRSPYWMLKKQAGAKDTNSNHANLPASIDVFAWHEADRSENDFVAYEQVDLDNETRDDEDHDQAEITGGQGDDKRIDEEDDLNDAGIVFGELFIQEARRFYGDNNELKRQTKLFIKRLRDSATEEARKQFFQEDGKPKMKEINKLLRRRQKKISSLGKFYTQSQNSHNNAMKGEPPMPNHMIKALEMQANRDMIIEQAKDTWASISDQRIFPTTHTPYFLVRFWFENGGQMSIDATRDQYGNVKEAPDQPVHVDPYEGYKLQHKEFETTIEYKKKPDAKTMKKAVYPDALGRLNDRLGFTAQEIMRAKQGPLNYSILSGMTNVLIDYMPSNRRLTNGKSWPSNSGLTYLAPEAFAGTLSSLTAAASQLELADFTNIQIEGGLDGKEKYDFTGDLPELLSFPKFVEKFVEKYAHRDYKLKYDPKDYELKKARLLKWQSTKKIWKELAEQTTQAKLKHLRKQWEKLIQHQMNTTVPQYQKTMAGQMRRQRELQAAEVAEISRRRHASAQIAERRGVFRTGKTKKFVTQGPDQFGQVADAAGDEEEDDSEDSEESWRRPTKKE</sequence>
<dbReference type="Proteomes" id="UP001302126">
    <property type="component" value="Unassembled WGS sequence"/>
</dbReference>
<protein>
    <recommendedName>
        <fullName evidence="4">Metallo-beta-lactamase domain-containing protein</fullName>
    </recommendedName>
</protein>
<feature type="compositionally biased region" description="Acidic residues" evidence="1">
    <location>
        <begin position="418"/>
        <end position="428"/>
    </location>
</feature>
<dbReference type="AlphaFoldDB" id="A0AAN6WN99"/>